<evidence type="ECO:0000313" key="4">
    <source>
        <dbReference type="EMBL" id="KIX99281.1"/>
    </source>
</evidence>
<evidence type="ECO:0000313" key="5">
    <source>
        <dbReference type="Proteomes" id="UP000053411"/>
    </source>
</evidence>
<evidence type="ECO:0000259" key="3">
    <source>
        <dbReference type="PROSITE" id="PS50157"/>
    </source>
</evidence>
<feature type="compositionally biased region" description="Basic and acidic residues" evidence="2">
    <location>
        <begin position="316"/>
        <end position="328"/>
    </location>
</feature>
<keyword evidence="1" id="KW-0863">Zinc-finger</keyword>
<dbReference type="VEuPathDB" id="FungiDB:Z520_04857"/>
<feature type="compositionally biased region" description="Low complexity" evidence="2">
    <location>
        <begin position="364"/>
        <end position="376"/>
    </location>
</feature>
<reference evidence="4 5" key="1">
    <citation type="submission" date="2015-01" db="EMBL/GenBank/DDBJ databases">
        <title>The Genome Sequence of Fonsecaea multimorphosa CBS 102226.</title>
        <authorList>
            <consortium name="The Broad Institute Genomics Platform"/>
            <person name="Cuomo C."/>
            <person name="de Hoog S."/>
            <person name="Gorbushina A."/>
            <person name="Stielow B."/>
            <person name="Teixiera M."/>
            <person name="Abouelleil A."/>
            <person name="Chapman S.B."/>
            <person name="Priest M."/>
            <person name="Young S.K."/>
            <person name="Wortman J."/>
            <person name="Nusbaum C."/>
            <person name="Birren B."/>
        </authorList>
    </citation>
    <scope>NUCLEOTIDE SEQUENCE [LARGE SCALE GENOMIC DNA]</scope>
    <source>
        <strain evidence="4 5">CBS 102226</strain>
    </source>
</reference>
<gene>
    <name evidence="4" type="ORF">Z520_04857</name>
</gene>
<feature type="domain" description="C2H2-type" evidence="3">
    <location>
        <begin position="234"/>
        <end position="264"/>
    </location>
</feature>
<dbReference type="OrthoDB" id="4145020at2759"/>
<feature type="compositionally biased region" description="Polar residues" evidence="2">
    <location>
        <begin position="335"/>
        <end position="344"/>
    </location>
</feature>
<dbReference type="EMBL" id="KN848069">
    <property type="protein sequence ID" value="KIX99281.1"/>
    <property type="molecule type" value="Genomic_DNA"/>
</dbReference>
<dbReference type="PROSITE" id="PS50157">
    <property type="entry name" value="ZINC_FINGER_C2H2_2"/>
    <property type="match status" value="1"/>
</dbReference>
<dbReference type="Pfam" id="PF23217">
    <property type="entry name" value="DUF7066"/>
    <property type="match status" value="1"/>
</dbReference>
<dbReference type="InterPro" id="IPR013087">
    <property type="entry name" value="Znf_C2H2_type"/>
</dbReference>
<keyword evidence="1" id="KW-0862">Zinc</keyword>
<accession>A0A0D2IQM5</accession>
<feature type="compositionally biased region" description="Polar residues" evidence="2">
    <location>
        <begin position="409"/>
        <end position="423"/>
    </location>
</feature>
<organism evidence="4 5">
    <name type="scientific">Fonsecaea multimorphosa CBS 102226</name>
    <dbReference type="NCBI Taxonomy" id="1442371"/>
    <lineage>
        <taxon>Eukaryota</taxon>
        <taxon>Fungi</taxon>
        <taxon>Dikarya</taxon>
        <taxon>Ascomycota</taxon>
        <taxon>Pezizomycotina</taxon>
        <taxon>Eurotiomycetes</taxon>
        <taxon>Chaetothyriomycetidae</taxon>
        <taxon>Chaetothyriales</taxon>
        <taxon>Herpotrichiellaceae</taxon>
        <taxon>Fonsecaea</taxon>
    </lineage>
</organism>
<dbReference type="AlphaFoldDB" id="A0A0D2IQM5"/>
<proteinExistence type="predicted"/>
<dbReference type="RefSeq" id="XP_016633404.1">
    <property type="nucleotide sequence ID" value="XM_016775361.1"/>
</dbReference>
<keyword evidence="1" id="KW-0479">Metal-binding</keyword>
<feature type="compositionally biased region" description="Polar residues" evidence="2">
    <location>
        <begin position="161"/>
        <end position="183"/>
    </location>
</feature>
<feature type="region of interest" description="Disordered" evidence="2">
    <location>
        <begin position="110"/>
        <end position="227"/>
    </location>
</feature>
<keyword evidence="5" id="KW-1185">Reference proteome</keyword>
<name>A0A0D2IQM5_9EURO</name>
<sequence length="579" mass="62097">MSSIWDFKDTLFRVLAATYAALGEESFRSQLTSIAAYYGGGATILEIETLFTKDVPAKAEQLRRELASRHVCGRSRLLRGSARPHRPPLLDFDDEDISILSPREVEVLQARSNNSLRAPAKRPRVVEGPPPTSPAGGVPASEAMAPPRRESGIPQVRASGAATSEVQSGPSNSEAPTTGQNQPDDFARESVARSRKRRFSEVRDPIEAQTAGSTHTSPPPTSESFGYITKNGEYRCALCQRQLPDENDLKLHEQISKEHTRNLKDKRKVTIGRERLAQLIAMSAEGNNASTSVLSQRLSPDDPLASSPQPAAVEPLHVEENSDSHECRSPVGQRQDCQVSSMDVNQERRRHLSTAPIQQSIEHATSASSAAPSQTSNKGKTRAASFLPFSDVTPSTTATPAPAAEIHTRPTTAQTEIGTLNSPHVSRSVDSAIAQPPATRPDDEAPEISLRTIKDIVRSTQLAIQVLSTFQNCASASVKSTTIPAEPGPAPFANPKSEPLHTGLGTGEIDNSAVPTTLILETLDDAASSSGLNSGIRNRAQGTISGPGIGVRFGIKRRDTKENGKKKDVGEPISVIVLD</sequence>
<feature type="compositionally biased region" description="Low complexity" evidence="2">
    <location>
        <begin position="393"/>
        <end position="404"/>
    </location>
</feature>
<feature type="region of interest" description="Disordered" evidence="2">
    <location>
        <begin position="288"/>
        <end position="423"/>
    </location>
</feature>
<feature type="compositionally biased region" description="Polar residues" evidence="2">
    <location>
        <begin position="288"/>
        <end position="298"/>
    </location>
</feature>
<dbReference type="GO" id="GO:0008270">
    <property type="term" value="F:zinc ion binding"/>
    <property type="evidence" value="ECO:0007669"/>
    <property type="project" value="UniProtKB-KW"/>
</dbReference>
<evidence type="ECO:0000256" key="2">
    <source>
        <dbReference type="SAM" id="MobiDB-lite"/>
    </source>
</evidence>
<evidence type="ECO:0000256" key="1">
    <source>
        <dbReference type="PROSITE-ProRule" id="PRU00042"/>
    </source>
</evidence>
<protein>
    <recommendedName>
        <fullName evidence="3">C2H2-type domain-containing protein</fullName>
    </recommendedName>
</protein>
<dbReference type="GeneID" id="27710603"/>
<dbReference type="InterPro" id="IPR055494">
    <property type="entry name" value="DUF7066"/>
</dbReference>
<dbReference type="Proteomes" id="UP000053411">
    <property type="component" value="Unassembled WGS sequence"/>
</dbReference>